<reference evidence="1 2" key="1">
    <citation type="journal article" date="2012" name="J. Proteome Res.">
        <title>Application of Spiroplasma melliferum proteogenomic profiling for the discovery of virulence factors and pathogenicity mechanisms in host-associated spiroplasmas.</title>
        <authorList>
            <person name="Alexeev D."/>
            <person name="Kostrjukova E."/>
            <person name="Aliper A."/>
            <person name="Popenko A."/>
            <person name="Bazaleev N."/>
            <person name="Tyakht A."/>
            <person name="Selezneva O."/>
            <person name="Akopian T."/>
            <person name="Prichodko E."/>
            <person name="Kondratov I."/>
            <person name="Chukin M."/>
            <person name="Demina I."/>
            <person name="Galyamina M."/>
            <person name="Kamashev D."/>
            <person name="Vanyushkina A."/>
            <person name="Ladygina V."/>
            <person name="Levitskii S."/>
            <person name="Lazarev V."/>
            <person name="Govorun V."/>
        </authorList>
    </citation>
    <scope>NUCLEOTIDE SEQUENCE [LARGE SCALE GENOMIC DNA]</scope>
    <source>
        <strain evidence="1 2">KC3</strain>
    </source>
</reference>
<protein>
    <submittedName>
        <fullName evidence="1">Membrane protein</fullName>
    </submittedName>
</protein>
<sequence>MKVTTIILGTLGTIGSVIPAINTFSTNINPTTVDNMKNELDNMDSSLINSSKMLEELKESSSSLMDDFQEIFNAIMGEDDSEDTIVETVEGGITEAGLESNIAETALESNIAETALESNIAETALESNIIGKTVESGLLTSSLGTAATTIGVTVAIALAIYGGYYTYTHWDDVKTFSNKAVNDVKHYISTTTDYLKNWLFF</sequence>
<dbReference type="AlphaFoldDB" id="A0AAI9T4H7"/>
<comment type="caution">
    <text evidence="1">The sequence shown here is derived from an EMBL/GenBank/DDBJ whole genome shotgun (WGS) entry which is preliminary data.</text>
</comment>
<name>A0AAI9T4H7_SPIME</name>
<gene>
    <name evidence="1" type="ORF">SPM_003540</name>
</gene>
<dbReference type="EMBL" id="AGBZ02000001">
    <property type="protein sequence ID" value="KAI93050.1"/>
    <property type="molecule type" value="Genomic_DNA"/>
</dbReference>
<dbReference type="RefSeq" id="WP_004028224.1">
    <property type="nucleotide sequence ID" value="NZ_AGBZ02000001.1"/>
</dbReference>
<proteinExistence type="predicted"/>
<accession>A0AAI9T4H7</accession>
<evidence type="ECO:0000313" key="2">
    <source>
        <dbReference type="Proteomes" id="UP000004057"/>
    </source>
</evidence>
<organism evidence="1 2">
    <name type="scientific">Spiroplasma melliferum KC3</name>
    <dbReference type="NCBI Taxonomy" id="570509"/>
    <lineage>
        <taxon>Bacteria</taxon>
        <taxon>Bacillati</taxon>
        <taxon>Mycoplasmatota</taxon>
        <taxon>Mollicutes</taxon>
        <taxon>Entomoplasmatales</taxon>
        <taxon>Spiroplasmataceae</taxon>
        <taxon>Spiroplasma</taxon>
    </lineage>
</organism>
<dbReference type="Proteomes" id="UP000004057">
    <property type="component" value="Unassembled WGS sequence"/>
</dbReference>
<evidence type="ECO:0000313" key="1">
    <source>
        <dbReference type="EMBL" id="KAI93050.1"/>
    </source>
</evidence>